<keyword evidence="2" id="KW-0004">4Fe-4S</keyword>
<dbReference type="Proteomes" id="UP001594288">
    <property type="component" value="Unassembled WGS sequence"/>
</dbReference>
<evidence type="ECO:0000313" key="9">
    <source>
        <dbReference type="Proteomes" id="UP001594288"/>
    </source>
</evidence>
<name>A0ABV6YMZ9_UNCEI</name>
<keyword evidence="5" id="KW-0408">Iron</keyword>
<keyword evidence="3" id="KW-0479">Metal-binding</keyword>
<dbReference type="InterPro" id="IPR004017">
    <property type="entry name" value="Cys_rich_dom"/>
</dbReference>
<keyword evidence="9" id="KW-1185">Reference proteome</keyword>
<dbReference type="InterPro" id="IPR009051">
    <property type="entry name" value="Helical_ferredxn"/>
</dbReference>
<dbReference type="Pfam" id="PF13183">
    <property type="entry name" value="Fer4_8"/>
    <property type="match status" value="1"/>
</dbReference>
<evidence type="ECO:0000256" key="5">
    <source>
        <dbReference type="ARBA" id="ARBA00023004"/>
    </source>
</evidence>
<evidence type="ECO:0000256" key="3">
    <source>
        <dbReference type="ARBA" id="ARBA00022723"/>
    </source>
</evidence>
<gene>
    <name evidence="8" type="ORF">ACFL2Z_00820</name>
</gene>
<dbReference type="Gene3D" id="1.10.1060.10">
    <property type="entry name" value="Alpha-helical ferredoxin"/>
    <property type="match status" value="1"/>
</dbReference>
<dbReference type="PANTHER" id="PTHR43551:SF1">
    <property type="entry name" value="HETERODISULFIDE REDUCTASE"/>
    <property type="match status" value="1"/>
</dbReference>
<keyword evidence="1" id="KW-0813">Transport</keyword>
<keyword evidence="4" id="KW-0249">Electron transport</keyword>
<dbReference type="InterPro" id="IPR017896">
    <property type="entry name" value="4Fe4S_Fe-S-bd"/>
</dbReference>
<comment type="caution">
    <text evidence="8">The sequence shown here is derived from an EMBL/GenBank/DDBJ whole genome shotgun (WGS) entry which is preliminary data.</text>
</comment>
<evidence type="ECO:0000256" key="4">
    <source>
        <dbReference type="ARBA" id="ARBA00022982"/>
    </source>
</evidence>
<evidence type="ECO:0000256" key="2">
    <source>
        <dbReference type="ARBA" id="ARBA00022485"/>
    </source>
</evidence>
<accession>A0ABV6YMZ9</accession>
<proteinExistence type="predicted"/>
<dbReference type="PANTHER" id="PTHR43551">
    <property type="entry name" value="FUMARATE REDUCTASE IRON-SULFUR SUBUNIT"/>
    <property type="match status" value="1"/>
</dbReference>
<feature type="domain" description="4Fe-4S ferredoxin-type" evidence="7">
    <location>
        <begin position="23"/>
        <end position="52"/>
    </location>
</feature>
<evidence type="ECO:0000256" key="6">
    <source>
        <dbReference type="ARBA" id="ARBA00023014"/>
    </source>
</evidence>
<dbReference type="EMBL" id="JBHPEI010000006">
    <property type="protein sequence ID" value="MFC1799443.1"/>
    <property type="molecule type" value="Genomic_DNA"/>
</dbReference>
<dbReference type="SUPFAM" id="SSF46548">
    <property type="entry name" value="alpha-helical ferredoxin"/>
    <property type="match status" value="1"/>
</dbReference>
<organism evidence="8 9">
    <name type="scientific">Eiseniibacteriota bacterium</name>
    <dbReference type="NCBI Taxonomy" id="2212470"/>
    <lineage>
        <taxon>Bacteria</taxon>
        <taxon>Candidatus Eiseniibacteriota</taxon>
    </lineage>
</organism>
<evidence type="ECO:0000259" key="7">
    <source>
        <dbReference type="PROSITE" id="PS51379"/>
    </source>
</evidence>
<dbReference type="Pfam" id="PF02754">
    <property type="entry name" value="CCG"/>
    <property type="match status" value="1"/>
</dbReference>
<keyword evidence="6" id="KW-0411">Iron-sulfur</keyword>
<protein>
    <submittedName>
        <fullName evidence="8">(Fe-S)-binding protein</fullName>
    </submittedName>
</protein>
<evidence type="ECO:0000313" key="8">
    <source>
        <dbReference type="EMBL" id="MFC1799443.1"/>
    </source>
</evidence>
<dbReference type="PROSITE" id="PS51379">
    <property type="entry name" value="4FE4S_FER_2"/>
    <property type="match status" value="1"/>
</dbReference>
<evidence type="ECO:0000256" key="1">
    <source>
        <dbReference type="ARBA" id="ARBA00022448"/>
    </source>
</evidence>
<sequence>MAKESIGADKAKALDVLKRHLDGRLLTHLNSCVHCGLCGESCHYYLRYGDPKFIPGNKVDQIARLYRRYFTLEGRLLPGWFGARDFDDQAIEEMVDVIFGGCTMCGRCSTHCSIGVDVPFLVRTARTMLVELGLVPAGLQSTVDAAIESGNNMAIPRDELVDTLEWLADDLKMEVGDDSAGIPLDATGKRVLYTLNPREPKFFPLSISAIAKIFHAAKESWTISTNCYDVTNYAYFSGSDESALELTRRLAGEMKKLGAEVLTLAECGHGFRAIRWEGPDWMGEAYPFPVVSVIEILAGYVRSGRIRLDPEKNERRVTLHDPCNLVRAGGVIEEQRFVLAHAVKDFVEMTPNRVDNFCCGGGGGQLSMGDYRDRRVEAGKIKADQIRATGAKIVATPCHNCIDQLMELNQVYELGVEIKTVAELVADALVLRAPGVEGPVPEGTVA</sequence>
<reference evidence="8 9" key="1">
    <citation type="submission" date="2024-09" db="EMBL/GenBank/DDBJ databases">
        <authorList>
            <person name="D'Angelo T."/>
        </authorList>
    </citation>
    <scope>NUCLEOTIDE SEQUENCE [LARGE SCALE GENOMIC DNA]</scope>
    <source>
        <strain evidence="8">SAG AM-311-F02</strain>
    </source>
</reference>